<dbReference type="CDD" id="cd19708">
    <property type="entry name" value="bHLH_TS_dHLH3B_like"/>
    <property type="match status" value="1"/>
</dbReference>
<organism evidence="5 6">
    <name type="scientific">Artemia franciscana</name>
    <name type="common">Brine shrimp</name>
    <name type="synonym">Artemia sanfranciscana</name>
    <dbReference type="NCBI Taxonomy" id="6661"/>
    <lineage>
        <taxon>Eukaryota</taxon>
        <taxon>Metazoa</taxon>
        <taxon>Ecdysozoa</taxon>
        <taxon>Arthropoda</taxon>
        <taxon>Crustacea</taxon>
        <taxon>Branchiopoda</taxon>
        <taxon>Anostraca</taxon>
        <taxon>Artemiidae</taxon>
        <taxon>Artemia</taxon>
    </lineage>
</organism>
<dbReference type="Pfam" id="PF00010">
    <property type="entry name" value="HLH"/>
    <property type="match status" value="1"/>
</dbReference>
<keyword evidence="1" id="KW-0805">Transcription regulation</keyword>
<comment type="caution">
    <text evidence="5">The sequence shown here is derived from an EMBL/GenBank/DDBJ whole genome shotgun (WGS) entry which is preliminary data.</text>
</comment>
<dbReference type="SUPFAM" id="SSF47459">
    <property type="entry name" value="HLH, helix-loop-helix DNA-binding domain"/>
    <property type="match status" value="1"/>
</dbReference>
<dbReference type="SMART" id="SM00353">
    <property type="entry name" value="HLH"/>
    <property type="match status" value="1"/>
</dbReference>
<gene>
    <name evidence="5" type="ORF">QYM36_016590</name>
</gene>
<feature type="domain" description="BHLH" evidence="4">
    <location>
        <begin position="199"/>
        <end position="251"/>
    </location>
</feature>
<dbReference type="PANTHER" id="PTHR13864">
    <property type="entry name" value="T-CELL ACUTE LYMPHOCYTIC LEUKEMIA/STEM CELL LEUKEMIA-RELATED"/>
    <property type="match status" value="1"/>
</dbReference>
<dbReference type="GO" id="GO:0046983">
    <property type="term" value="F:protein dimerization activity"/>
    <property type="evidence" value="ECO:0007669"/>
    <property type="project" value="InterPro"/>
</dbReference>
<dbReference type="Gene3D" id="4.10.280.10">
    <property type="entry name" value="Helix-loop-helix DNA-binding domain"/>
    <property type="match status" value="1"/>
</dbReference>
<dbReference type="PANTHER" id="PTHR13864:SF15">
    <property type="entry name" value="T-CELL ACUTE LYMPHOCYTIC LEUKEMIA PROTEIN 1 HOMOLOG-RELATED"/>
    <property type="match status" value="1"/>
</dbReference>
<evidence type="ECO:0000313" key="6">
    <source>
        <dbReference type="Proteomes" id="UP001187531"/>
    </source>
</evidence>
<sequence>MDLFTKIIFDNFQVNRVFHSHVSRKSSEKTFSDLLGMDIPIWVSIPFEVNVAEIELSLQKPLIKLQSNEIIRAKFKDEKYNIWKTTDVAAKYPLLWDKAQSTGVVMFKGSGSCRYSMLDGREESLNDQIASSPNGKFSTDDDESSEFEYGSELYDSDHEDIGPLVEGDGIGANNSSQLSNHSKLRWELAEHRIDSSGRIVKPCITSRERWRQQNVSGAFAELRKLVPTYPPDKKLSKNEVLRLAIKYIQLLSSIVAWQEKQ</sequence>
<evidence type="ECO:0000256" key="3">
    <source>
        <dbReference type="ARBA" id="ARBA00023163"/>
    </source>
</evidence>
<dbReference type="GO" id="GO:0000981">
    <property type="term" value="F:DNA-binding transcription factor activity, RNA polymerase II-specific"/>
    <property type="evidence" value="ECO:0007669"/>
    <property type="project" value="InterPro"/>
</dbReference>
<proteinExistence type="predicted"/>
<dbReference type="AlphaFoldDB" id="A0AA88H827"/>
<dbReference type="InterPro" id="IPR036638">
    <property type="entry name" value="HLH_DNA-bd_sf"/>
</dbReference>
<keyword evidence="3" id="KW-0804">Transcription</keyword>
<keyword evidence="6" id="KW-1185">Reference proteome</keyword>
<evidence type="ECO:0000256" key="2">
    <source>
        <dbReference type="ARBA" id="ARBA00023125"/>
    </source>
</evidence>
<dbReference type="Proteomes" id="UP001187531">
    <property type="component" value="Unassembled WGS sequence"/>
</dbReference>
<evidence type="ECO:0000313" key="5">
    <source>
        <dbReference type="EMBL" id="KAK2706613.1"/>
    </source>
</evidence>
<dbReference type="GO" id="GO:0000978">
    <property type="term" value="F:RNA polymerase II cis-regulatory region sequence-specific DNA binding"/>
    <property type="evidence" value="ECO:0007669"/>
    <property type="project" value="TreeGrafter"/>
</dbReference>
<reference evidence="5" key="1">
    <citation type="submission" date="2023-07" db="EMBL/GenBank/DDBJ databases">
        <title>Chromosome-level genome assembly of Artemia franciscana.</title>
        <authorList>
            <person name="Jo E."/>
        </authorList>
    </citation>
    <scope>NUCLEOTIDE SEQUENCE</scope>
    <source>
        <tissue evidence="5">Whole body</tissue>
    </source>
</reference>
<dbReference type="InterPro" id="IPR040238">
    <property type="entry name" value="TAL-like"/>
</dbReference>
<dbReference type="EMBL" id="JAVRJZ010000020">
    <property type="protein sequence ID" value="KAK2706613.1"/>
    <property type="molecule type" value="Genomic_DNA"/>
</dbReference>
<name>A0AA88H827_ARTSF</name>
<protein>
    <recommendedName>
        <fullName evidence="4">BHLH domain-containing protein</fullName>
    </recommendedName>
</protein>
<dbReference type="PROSITE" id="PS50888">
    <property type="entry name" value="BHLH"/>
    <property type="match status" value="1"/>
</dbReference>
<dbReference type="InterPro" id="IPR011598">
    <property type="entry name" value="bHLH_dom"/>
</dbReference>
<accession>A0AA88H827</accession>
<keyword evidence="2" id="KW-0238">DNA-binding</keyword>
<evidence type="ECO:0000256" key="1">
    <source>
        <dbReference type="ARBA" id="ARBA00023015"/>
    </source>
</evidence>
<evidence type="ECO:0000259" key="4">
    <source>
        <dbReference type="PROSITE" id="PS50888"/>
    </source>
</evidence>